<dbReference type="GeneID" id="24917855"/>
<dbReference type="PANTHER" id="PTHR43176">
    <property type="entry name" value="3-HYDROXYISOBUTYRYL-COA HYDROLASE-RELATED"/>
    <property type="match status" value="1"/>
</dbReference>
<accession>D8LWI8</accession>
<keyword evidence="3 5" id="KW-0378">Hydrolase</keyword>
<evidence type="ECO:0000259" key="4">
    <source>
        <dbReference type="Pfam" id="PF16113"/>
    </source>
</evidence>
<protein>
    <recommendedName>
        <fullName evidence="2">3-hydroxyisobutyryl-CoA hydrolase</fullName>
        <ecNumber evidence="2">3.1.2.4</ecNumber>
    </recommendedName>
</protein>
<dbReference type="GO" id="GO:0006574">
    <property type="term" value="P:L-valine catabolic process"/>
    <property type="evidence" value="ECO:0007669"/>
    <property type="project" value="TreeGrafter"/>
</dbReference>
<dbReference type="EMBL" id="FN668638">
    <property type="protein sequence ID" value="CBK20177.2"/>
    <property type="molecule type" value="Genomic_DNA"/>
</dbReference>
<dbReference type="PANTHER" id="PTHR43176:SF3">
    <property type="entry name" value="3-HYDROXYISOBUTYRYL-COA HYDROLASE, MITOCHONDRIAL"/>
    <property type="match status" value="1"/>
</dbReference>
<evidence type="ECO:0000256" key="3">
    <source>
        <dbReference type="ARBA" id="ARBA00022801"/>
    </source>
</evidence>
<dbReference type="Gene3D" id="3.90.226.10">
    <property type="entry name" value="2-enoyl-CoA Hydratase, Chain A, domain 1"/>
    <property type="match status" value="1"/>
</dbReference>
<name>D8LWI8_BLAHO</name>
<dbReference type="InterPro" id="IPR045004">
    <property type="entry name" value="ECH_dom"/>
</dbReference>
<dbReference type="GO" id="GO:0003860">
    <property type="term" value="F:3-hydroxyisobutyryl-CoA hydrolase activity"/>
    <property type="evidence" value="ECO:0007669"/>
    <property type="project" value="UniProtKB-EC"/>
</dbReference>
<organism evidence="5">
    <name type="scientific">Blastocystis hominis</name>
    <dbReference type="NCBI Taxonomy" id="12968"/>
    <lineage>
        <taxon>Eukaryota</taxon>
        <taxon>Sar</taxon>
        <taxon>Stramenopiles</taxon>
        <taxon>Bigyra</taxon>
        <taxon>Opalozoa</taxon>
        <taxon>Opalinata</taxon>
        <taxon>Blastocystidae</taxon>
        <taxon>Blastocystis</taxon>
    </lineage>
</organism>
<dbReference type="AlphaFoldDB" id="D8LWI8"/>
<dbReference type="SUPFAM" id="SSF52096">
    <property type="entry name" value="ClpP/crotonase"/>
    <property type="match status" value="1"/>
</dbReference>
<reference evidence="5" key="1">
    <citation type="submission" date="2010-02" db="EMBL/GenBank/DDBJ databases">
        <title>Sequencing and annotation of the Blastocystis hominis genome.</title>
        <authorList>
            <person name="Wincker P."/>
        </authorList>
    </citation>
    <scope>NUCLEOTIDE SEQUENCE</scope>
    <source>
        <strain evidence="5">Singapore isolate B</strain>
    </source>
</reference>
<dbReference type="OrthoDB" id="1696280at2759"/>
<comment type="catalytic activity">
    <reaction evidence="1">
        <text>3-hydroxy-2-methylpropanoyl-CoA + H2O = 3-hydroxy-2-methylpropanoate + CoA + H(+)</text>
        <dbReference type="Rhea" id="RHEA:20888"/>
        <dbReference type="ChEBI" id="CHEBI:11805"/>
        <dbReference type="ChEBI" id="CHEBI:15377"/>
        <dbReference type="ChEBI" id="CHEBI:15378"/>
        <dbReference type="ChEBI" id="CHEBI:57287"/>
        <dbReference type="ChEBI" id="CHEBI:57340"/>
        <dbReference type="EC" id="3.1.2.4"/>
    </reaction>
</comment>
<keyword evidence="6" id="KW-1185">Reference proteome</keyword>
<proteinExistence type="predicted"/>
<evidence type="ECO:0000256" key="1">
    <source>
        <dbReference type="ARBA" id="ARBA00001709"/>
    </source>
</evidence>
<dbReference type="EC" id="3.1.2.4" evidence="2"/>
<evidence type="ECO:0000313" key="6">
    <source>
        <dbReference type="Proteomes" id="UP000008312"/>
    </source>
</evidence>
<dbReference type="InterPro" id="IPR029045">
    <property type="entry name" value="ClpP/crotonase-like_dom_sf"/>
</dbReference>
<dbReference type="Proteomes" id="UP000008312">
    <property type="component" value="Unassembled WGS sequence"/>
</dbReference>
<dbReference type="Pfam" id="PF16113">
    <property type="entry name" value="ECH_2"/>
    <property type="match status" value="1"/>
</dbReference>
<dbReference type="RefSeq" id="XP_012894225.1">
    <property type="nucleotide sequence ID" value="XM_013038771.1"/>
</dbReference>
<gene>
    <name evidence="5" type="ORF">GSBLH_T00000548001</name>
</gene>
<dbReference type="InParanoid" id="D8LWI8"/>
<dbReference type="InterPro" id="IPR032259">
    <property type="entry name" value="HIBYL-CoA-H"/>
</dbReference>
<feature type="domain" description="Enoyl-CoA hydratase/isomerase" evidence="4">
    <location>
        <begin position="71"/>
        <end position="336"/>
    </location>
</feature>
<evidence type="ECO:0000313" key="5">
    <source>
        <dbReference type="EMBL" id="CBK20177.2"/>
    </source>
</evidence>
<sequence>MLSLNKLIVGSWRTSRHLTNATQKSLSGILARSYMAGRNWVAAQGLQMKNNAAELPSSAPFIYPTRKGRCGVIVFHPTSNVQGVNESACKQLEDNLLLHEANEKLGTLVLLCTENATLHGTDYKGCFGNAKDSVTNQRLLTLKRREYATINQVHISALPVLAIMNGTFFTSAASLFLNARFPIITESTSLRFHSAQLGFFPDAGATKLLSSLGGLGMYLGLSGAELSGHSLVHFGLSPWFIEAEALEAFINDMSQNASRNLETLQERLAQNAMPLQPLENEAMDRYSEATRLFNPCFYQDQSPLDLLKRLETDGSEFAQTALRELTAGTSAFSMMVGAREGGEG</sequence>
<evidence type="ECO:0000256" key="2">
    <source>
        <dbReference type="ARBA" id="ARBA00011915"/>
    </source>
</evidence>